<dbReference type="SUPFAM" id="SSF53300">
    <property type="entry name" value="vWA-like"/>
    <property type="match status" value="1"/>
</dbReference>
<dbReference type="OMA" id="FECANST"/>
<keyword evidence="12" id="KW-0406">Ion transport</keyword>
<evidence type="ECO:0000256" key="8">
    <source>
        <dbReference type="ARBA" id="ARBA00022729"/>
    </source>
</evidence>
<dbReference type="Pfam" id="PF08473">
    <property type="entry name" value="VGCC_alpha2"/>
    <property type="match status" value="1"/>
</dbReference>
<evidence type="ECO:0000256" key="15">
    <source>
        <dbReference type="ARBA" id="ARBA00023180"/>
    </source>
</evidence>
<feature type="domain" description="VWFA" evidence="17">
    <location>
        <begin position="130"/>
        <end position="307"/>
    </location>
</feature>
<keyword evidence="5" id="KW-0107">Calcium channel</keyword>
<reference evidence="18" key="1">
    <citation type="submission" date="2025-08" db="UniProtKB">
        <authorList>
            <consortium name="Ensembl"/>
        </authorList>
    </citation>
    <scope>IDENTIFICATION</scope>
</reference>
<keyword evidence="14" id="KW-1015">Disulfide bond</keyword>
<evidence type="ECO:0000256" key="9">
    <source>
        <dbReference type="ARBA" id="ARBA00022837"/>
    </source>
</evidence>
<dbReference type="GO" id="GO:0046872">
    <property type="term" value="F:metal ion binding"/>
    <property type="evidence" value="ECO:0007669"/>
    <property type="project" value="UniProtKB-KW"/>
</dbReference>
<keyword evidence="4" id="KW-0109">Calcium transport</keyword>
<evidence type="ECO:0000313" key="18">
    <source>
        <dbReference type="Ensembl" id="ENSNBRP00000008283.1"/>
    </source>
</evidence>
<evidence type="ECO:0000256" key="2">
    <source>
        <dbReference type="ARBA" id="ARBA00007060"/>
    </source>
</evidence>
<dbReference type="Pfam" id="PF08399">
    <property type="entry name" value="VWA_N"/>
    <property type="match status" value="1"/>
</dbReference>
<accession>A0A3Q4GN82</accession>
<dbReference type="SMART" id="SM00327">
    <property type="entry name" value="VWA"/>
    <property type="match status" value="1"/>
</dbReference>
<dbReference type="STRING" id="32507.ENSNBRP00000008283"/>
<reference evidence="18" key="2">
    <citation type="submission" date="2025-09" db="UniProtKB">
        <authorList>
            <consortium name="Ensembl"/>
        </authorList>
    </citation>
    <scope>IDENTIFICATION</scope>
</reference>
<dbReference type="InterPro" id="IPR051173">
    <property type="entry name" value="Ca_channel_alpha-2/delta"/>
</dbReference>
<keyword evidence="19" id="KW-1185">Reference proteome</keyword>
<evidence type="ECO:0000256" key="5">
    <source>
        <dbReference type="ARBA" id="ARBA00022673"/>
    </source>
</evidence>
<evidence type="ECO:0000256" key="10">
    <source>
        <dbReference type="ARBA" id="ARBA00022882"/>
    </source>
</evidence>
<evidence type="ECO:0000256" key="3">
    <source>
        <dbReference type="ARBA" id="ARBA00022448"/>
    </source>
</evidence>
<evidence type="ECO:0000256" key="12">
    <source>
        <dbReference type="ARBA" id="ARBA00023065"/>
    </source>
</evidence>
<name>A0A3Q4GN82_NEOBR</name>
<dbReference type="Bgee" id="ENSNBRG00000006276">
    <property type="expression patterns" value="Expressed in muscle tissue and 6 other cell types or tissues"/>
</dbReference>
<keyword evidence="13" id="KW-0472">Membrane</keyword>
<proteinExistence type="inferred from homology"/>
<evidence type="ECO:0000256" key="7">
    <source>
        <dbReference type="ARBA" id="ARBA00022723"/>
    </source>
</evidence>
<dbReference type="CDD" id="cd12912">
    <property type="entry name" value="PDC2_MCP_like"/>
    <property type="match status" value="1"/>
</dbReference>
<dbReference type="PANTHER" id="PTHR10166">
    <property type="entry name" value="VOLTAGE-DEPENDENT CALCIUM CHANNEL SUBUNIT ALPHA-2/DELTA-RELATED"/>
    <property type="match status" value="1"/>
</dbReference>
<keyword evidence="11" id="KW-1133">Transmembrane helix</keyword>
<comment type="subcellular location">
    <subcellularLocation>
        <location evidence="1">Membrane</location>
        <topology evidence="1">Single-pass type I membrane protein</topology>
    </subcellularLocation>
</comment>
<keyword evidence="8" id="KW-0732">Signal</keyword>
<keyword evidence="15" id="KW-0325">Glycoprotein</keyword>
<keyword evidence="9" id="KW-0106">Calcium</keyword>
<dbReference type="InterPro" id="IPR036465">
    <property type="entry name" value="vWFA_dom_sf"/>
</dbReference>
<dbReference type="InterPro" id="IPR013608">
    <property type="entry name" value="VWA_N"/>
</dbReference>
<dbReference type="InterPro" id="IPR013680">
    <property type="entry name" value="VDCC_a2/dsu"/>
</dbReference>
<evidence type="ECO:0000259" key="17">
    <source>
        <dbReference type="PROSITE" id="PS50234"/>
    </source>
</evidence>
<dbReference type="GO" id="GO:1990454">
    <property type="term" value="C:L-type voltage-gated calcium channel complex"/>
    <property type="evidence" value="ECO:0007669"/>
    <property type="project" value="TreeGrafter"/>
</dbReference>
<dbReference type="Pfam" id="PF00092">
    <property type="entry name" value="VWA"/>
    <property type="match status" value="1"/>
</dbReference>
<dbReference type="Gene3D" id="3.40.50.410">
    <property type="entry name" value="von Willebrand factor, type A domain"/>
    <property type="match status" value="1"/>
</dbReference>
<keyword evidence="10" id="KW-0851">Voltage-gated channel</keyword>
<dbReference type="InterPro" id="IPR002035">
    <property type="entry name" value="VWF_A"/>
</dbReference>
<evidence type="ECO:0000256" key="16">
    <source>
        <dbReference type="ARBA" id="ARBA00023303"/>
    </source>
</evidence>
<comment type="similarity">
    <text evidence="2">Belongs to the calcium channel subunit alpha-2/delta family.</text>
</comment>
<evidence type="ECO:0000256" key="6">
    <source>
        <dbReference type="ARBA" id="ARBA00022692"/>
    </source>
</evidence>
<dbReference type="PROSITE" id="PS50234">
    <property type="entry name" value="VWFA"/>
    <property type="match status" value="1"/>
</dbReference>
<dbReference type="PANTHER" id="PTHR10166:SF6">
    <property type="entry name" value="VOLTAGE-DEPENDENT CALCIUM CHANNEL SUBUNIT ALPHA-2_DELTA-1"/>
    <property type="match status" value="1"/>
</dbReference>
<keyword evidence="3" id="KW-0813">Transport</keyword>
<dbReference type="GeneTree" id="ENSGT00940000155209"/>
<sequence>MQHVWQDDSDVNGKEKKRIPYIPEDFSFDPDFKRDVSYNTTAVHIPTDIYEGSTIILNELNWTEALEDVFRKNKEEDPSLLWQVFGSATGLARYFPASPWMDLSKSQNKIDLYDVRRRPWYIQGAASPKDMLILVDASGSVSGLTLKLIKISVSKMLETLSDDDFVNVVSFQNVAKNVSCFGNLVQANVRNKKILKNAVENITANLSTNYTAGFETAFEQLKQMNYSRANCNKIIMLFTDGGEDRAEKIFQLENPQKNVRVFTFSVGKHNYDKAPIQSMACNNKGYYYEIPSIGAIRLNTQEYLDVLGRPMVKAKQKAKHVQWTNVYLDALELGLVITGTLPVFNKTGTGSKKPQNQLILGVMAIDVSLDDIRRLTPQYTFGPNGYYFAIDPNGYVLLHPNLNPQTAKFHEPVTLDFLDAEIEDDIKVQIRKQMIEGETGSTTISTLLKSTDKRYIDRGQRMYTFAPVKGTDYSLALVLPEYSMHYIRATIGDTITQAKFSESLMADKFDEYGYTLIAPRDYCKDLKPDANTTEFLKRFNDYIDRKTPNNPMCNVDLVNRLLLDAGITSDLIKIWKENDPIIILVIFECTHLYFYSNGLDWTGQAETYDLSFYKRSLDNDLYIFTPTVFENISQYEGSVLVSKAVNLKIDDTTLKPAGKNTRFSSFCPSYVFKCKDELCGCTIGDKNLNCYILDDGGFLVMTNQIDHFNEIGKFFGEIDPCIMRSLINSSLYTNKSTYNYQSLCDPKKEDKTSAGMRSVYVPTIADILNVGWWATAAACCCFNCVLTKNIPECASTATDDAPDVEKEVCIKEEYQYYFENDSLSFRGVIDTEKCSRLYHAERLPKTNLVFIVAETEHGCECQEKILKQEEQESQGPDPCQLASEPRYRKGPAACFDNNSHVSAFNQTWMMFSPFFKNWLVVLC</sequence>
<keyword evidence="6" id="KW-0812">Transmembrane</keyword>
<evidence type="ECO:0000256" key="14">
    <source>
        <dbReference type="ARBA" id="ARBA00023157"/>
    </source>
</evidence>
<organism evidence="18 19">
    <name type="scientific">Neolamprologus brichardi</name>
    <name type="common">Fairy cichlid</name>
    <name type="synonym">Lamprologus brichardi</name>
    <dbReference type="NCBI Taxonomy" id="32507"/>
    <lineage>
        <taxon>Eukaryota</taxon>
        <taxon>Metazoa</taxon>
        <taxon>Chordata</taxon>
        <taxon>Craniata</taxon>
        <taxon>Vertebrata</taxon>
        <taxon>Euteleostomi</taxon>
        <taxon>Actinopterygii</taxon>
        <taxon>Neopterygii</taxon>
        <taxon>Teleostei</taxon>
        <taxon>Neoteleostei</taxon>
        <taxon>Acanthomorphata</taxon>
        <taxon>Ovalentaria</taxon>
        <taxon>Cichlomorphae</taxon>
        <taxon>Cichliformes</taxon>
        <taxon>Cichlidae</taxon>
        <taxon>African cichlids</taxon>
        <taxon>Pseudocrenilabrinae</taxon>
        <taxon>Lamprologini</taxon>
        <taxon>Neolamprologus</taxon>
    </lineage>
</organism>
<dbReference type="GO" id="GO:0005245">
    <property type="term" value="F:voltage-gated calcium channel activity"/>
    <property type="evidence" value="ECO:0007669"/>
    <property type="project" value="TreeGrafter"/>
</dbReference>
<evidence type="ECO:0000256" key="11">
    <source>
        <dbReference type="ARBA" id="ARBA00022989"/>
    </source>
</evidence>
<keyword evidence="16" id="KW-0407">Ion channel</keyword>
<dbReference type="Gene3D" id="3.30.450.20">
    <property type="entry name" value="PAS domain"/>
    <property type="match status" value="1"/>
</dbReference>
<dbReference type="Proteomes" id="UP000261580">
    <property type="component" value="Unassembled WGS sequence"/>
</dbReference>
<keyword evidence="7" id="KW-0479">Metal-binding</keyword>
<dbReference type="AlphaFoldDB" id="A0A3Q4GN82"/>
<evidence type="ECO:0000313" key="19">
    <source>
        <dbReference type="Proteomes" id="UP000261580"/>
    </source>
</evidence>
<evidence type="ECO:0000256" key="1">
    <source>
        <dbReference type="ARBA" id="ARBA00004479"/>
    </source>
</evidence>
<protein>
    <submittedName>
        <fullName evidence="18">Voltage-dependent calcium channel subunit alpha-2/delta-1-like</fullName>
    </submittedName>
</protein>
<evidence type="ECO:0000256" key="4">
    <source>
        <dbReference type="ARBA" id="ARBA00022568"/>
    </source>
</evidence>
<dbReference type="Ensembl" id="ENSNBRT00000008525.1">
    <property type="protein sequence ID" value="ENSNBRP00000008283.1"/>
    <property type="gene ID" value="ENSNBRG00000006276.1"/>
</dbReference>
<evidence type="ECO:0000256" key="13">
    <source>
        <dbReference type="ARBA" id="ARBA00023136"/>
    </source>
</evidence>